<evidence type="ECO:0000313" key="4">
    <source>
        <dbReference type="Proteomes" id="UP001222325"/>
    </source>
</evidence>
<proteinExistence type="predicted"/>
<comment type="caution">
    <text evidence="3">The sequence shown here is derived from an EMBL/GenBank/DDBJ whole genome shotgun (WGS) entry which is preliminary data.</text>
</comment>
<feature type="region of interest" description="Disordered" evidence="1">
    <location>
        <begin position="218"/>
        <end position="250"/>
    </location>
</feature>
<feature type="chain" id="PRO_5042157520" evidence="2">
    <location>
        <begin position="23"/>
        <end position="250"/>
    </location>
</feature>
<evidence type="ECO:0000313" key="3">
    <source>
        <dbReference type="EMBL" id="KAJ7078174.1"/>
    </source>
</evidence>
<gene>
    <name evidence="3" type="ORF">B0H15DRAFT_954735</name>
</gene>
<evidence type="ECO:0000256" key="1">
    <source>
        <dbReference type="SAM" id="MobiDB-lite"/>
    </source>
</evidence>
<organism evidence="3 4">
    <name type="scientific">Mycena belliarum</name>
    <dbReference type="NCBI Taxonomy" id="1033014"/>
    <lineage>
        <taxon>Eukaryota</taxon>
        <taxon>Fungi</taxon>
        <taxon>Dikarya</taxon>
        <taxon>Basidiomycota</taxon>
        <taxon>Agaricomycotina</taxon>
        <taxon>Agaricomycetes</taxon>
        <taxon>Agaricomycetidae</taxon>
        <taxon>Agaricales</taxon>
        <taxon>Marasmiineae</taxon>
        <taxon>Mycenaceae</taxon>
        <taxon>Mycena</taxon>
    </lineage>
</organism>
<dbReference type="Proteomes" id="UP001222325">
    <property type="component" value="Unassembled WGS sequence"/>
</dbReference>
<keyword evidence="4" id="KW-1185">Reference proteome</keyword>
<accession>A0AAD6TUL5</accession>
<protein>
    <submittedName>
        <fullName evidence="3">Uncharacterized protein</fullName>
    </submittedName>
</protein>
<reference evidence="3" key="1">
    <citation type="submission" date="2023-03" db="EMBL/GenBank/DDBJ databases">
        <title>Massive genome expansion in bonnet fungi (Mycena s.s.) driven by repeated elements and novel gene families across ecological guilds.</title>
        <authorList>
            <consortium name="Lawrence Berkeley National Laboratory"/>
            <person name="Harder C.B."/>
            <person name="Miyauchi S."/>
            <person name="Viragh M."/>
            <person name="Kuo A."/>
            <person name="Thoen E."/>
            <person name="Andreopoulos B."/>
            <person name="Lu D."/>
            <person name="Skrede I."/>
            <person name="Drula E."/>
            <person name="Henrissat B."/>
            <person name="Morin E."/>
            <person name="Kohler A."/>
            <person name="Barry K."/>
            <person name="LaButti K."/>
            <person name="Morin E."/>
            <person name="Salamov A."/>
            <person name="Lipzen A."/>
            <person name="Mereny Z."/>
            <person name="Hegedus B."/>
            <person name="Baldrian P."/>
            <person name="Stursova M."/>
            <person name="Weitz H."/>
            <person name="Taylor A."/>
            <person name="Grigoriev I.V."/>
            <person name="Nagy L.G."/>
            <person name="Martin F."/>
            <person name="Kauserud H."/>
        </authorList>
    </citation>
    <scope>NUCLEOTIDE SEQUENCE</scope>
    <source>
        <strain evidence="3">CBHHK173m</strain>
    </source>
</reference>
<feature type="signal peptide" evidence="2">
    <location>
        <begin position="1"/>
        <end position="22"/>
    </location>
</feature>
<feature type="compositionally biased region" description="Basic and acidic residues" evidence="1">
    <location>
        <begin position="236"/>
        <end position="250"/>
    </location>
</feature>
<dbReference type="EMBL" id="JARJCN010000068">
    <property type="protein sequence ID" value="KAJ7078174.1"/>
    <property type="molecule type" value="Genomic_DNA"/>
</dbReference>
<name>A0AAD6TUL5_9AGAR</name>
<sequence length="250" mass="28201">MSFLPPSLLVFFLLGFLCAVAALFKSLDRPAFLFRSSHADWCPGLKLNPPSRSTFAASLSPAAPQALVLFGRLRPTPTAQAYFKSHAPLVDSFLLSKYQSTLPRIVETFTAARSSAPRSLVLRRRANDEWLFFVIHVRVSPIVEVIQSWPSRSRCARWYAVCERAALAPFFRRSVHAVQRRSSRNLLALAALLRARDALLLPLCARLGDLRGHALFSPRPHRSPRTGLPPRPPMYPERRRPARRELEVLS</sequence>
<keyword evidence="2" id="KW-0732">Signal</keyword>
<evidence type="ECO:0000256" key="2">
    <source>
        <dbReference type="SAM" id="SignalP"/>
    </source>
</evidence>
<dbReference type="AlphaFoldDB" id="A0AAD6TUL5"/>